<keyword evidence="5 8" id="KW-0812">Transmembrane</keyword>
<gene>
    <name evidence="9" type="ORF">EBO15_25785</name>
</gene>
<proteinExistence type="inferred from homology"/>
<feature type="transmembrane region" description="Helical" evidence="8">
    <location>
        <begin position="125"/>
        <end position="147"/>
    </location>
</feature>
<evidence type="ECO:0000256" key="2">
    <source>
        <dbReference type="ARBA" id="ARBA00010735"/>
    </source>
</evidence>
<feature type="transmembrane region" description="Helical" evidence="8">
    <location>
        <begin position="181"/>
        <end position="210"/>
    </location>
</feature>
<name>A0A3M2LT79_9ACTN</name>
<dbReference type="EMBL" id="RFFG01000051">
    <property type="protein sequence ID" value="RMI40699.1"/>
    <property type="molecule type" value="Genomic_DNA"/>
</dbReference>
<keyword evidence="3" id="KW-0813">Transport</keyword>
<dbReference type="PANTHER" id="PTHR34979">
    <property type="entry name" value="INNER MEMBRANE PROTEIN YGAZ"/>
    <property type="match status" value="1"/>
</dbReference>
<comment type="caution">
    <text evidence="9">The sequence shown here is derived from an EMBL/GenBank/DDBJ whole genome shotgun (WGS) entry which is preliminary data.</text>
</comment>
<dbReference type="Pfam" id="PF03591">
    <property type="entry name" value="AzlC"/>
    <property type="match status" value="1"/>
</dbReference>
<keyword evidence="10" id="KW-1185">Reference proteome</keyword>
<keyword evidence="6 8" id="KW-1133">Transmembrane helix</keyword>
<dbReference type="AlphaFoldDB" id="A0A3M2LT79"/>
<evidence type="ECO:0000256" key="1">
    <source>
        <dbReference type="ARBA" id="ARBA00004651"/>
    </source>
</evidence>
<accession>A0A3M2LT79</accession>
<feature type="transmembrane region" description="Helical" evidence="8">
    <location>
        <begin position="153"/>
        <end position="169"/>
    </location>
</feature>
<evidence type="ECO:0000256" key="3">
    <source>
        <dbReference type="ARBA" id="ARBA00022448"/>
    </source>
</evidence>
<organism evidence="9 10">
    <name type="scientific">Actinomadura harenae</name>
    <dbReference type="NCBI Taxonomy" id="2483351"/>
    <lineage>
        <taxon>Bacteria</taxon>
        <taxon>Bacillati</taxon>
        <taxon>Actinomycetota</taxon>
        <taxon>Actinomycetes</taxon>
        <taxon>Streptosporangiales</taxon>
        <taxon>Thermomonosporaceae</taxon>
        <taxon>Actinomadura</taxon>
    </lineage>
</organism>
<evidence type="ECO:0000256" key="4">
    <source>
        <dbReference type="ARBA" id="ARBA00022475"/>
    </source>
</evidence>
<feature type="transmembrane region" description="Helical" evidence="8">
    <location>
        <begin position="54"/>
        <end position="76"/>
    </location>
</feature>
<evidence type="ECO:0000256" key="6">
    <source>
        <dbReference type="ARBA" id="ARBA00022989"/>
    </source>
</evidence>
<dbReference type="GO" id="GO:1903785">
    <property type="term" value="P:L-valine transmembrane transport"/>
    <property type="evidence" value="ECO:0007669"/>
    <property type="project" value="TreeGrafter"/>
</dbReference>
<keyword evidence="4" id="KW-1003">Cell membrane</keyword>
<dbReference type="OrthoDB" id="5195391at2"/>
<reference evidence="9 10" key="1">
    <citation type="submission" date="2018-10" db="EMBL/GenBank/DDBJ databases">
        <title>Isolation from soil.</title>
        <authorList>
            <person name="Hu J."/>
        </authorList>
    </citation>
    <scope>NUCLEOTIDE SEQUENCE [LARGE SCALE GENOMIC DNA]</scope>
    <source>
        <strain evidence="9 10">NEAU-Ht49</strain>
    </source>
</reference>
<dbReference type="InterPro" id="IPR011606">
    <property type="entry name" value="Brnchd-chn_aa_trnsp_permease"/>
</dbReference>
<comment type="similarity">
    <text evidence="2">Belongs to the AzlC family.</text>
</comment>
<evidence type="ECO:0000256" key="8">
    <source>
        <dbReference type="SAM" id="Phobius"/>
    </source>
</evidence>
<evidence type="ECO:0000256" key="5">
    <source>
        <dbReference type="ARBA" id="ARBA00022692"/>
    </source>
</evidence>
<dbReference type="RefSeq" id="WP_122197041.1">
    <property type="nucleotide sequence ID" value="NZ_JBHSKC010000002.1"/>
</dbReference>
<keyword evidence="7 8" id="KW-0472">Membrane</keyword>
<feature type="transmembrane region" description="Helical" evidence="8">
    <location>
        <begin position="12"/>
        <end position="39"/>
    </location>
</feature>
<sequence>MRSIRRTPDRDIVLVCLAVGATAVSYGAISVASGLPFWFPVVMGTLVLAGSSEFLFVGIVGAGGSPVAAVLAGLLVNSRHLPYGLALPDVLGGGWRRWLGVHIMNDESVVFALTRKDPARSYWECGIGVLLCWPLGALLGAALGSAVSDPNDFGLDAMFPAVILALILPQLRDAKARRPALLGAVIALVCVPLLPVGLPLLASLGALAVVPFLDRTTVEQGQA</sequence>
<comment type="subcellular location">
    <subcellularLocation>
        <location evidence="1">Cell membrane</location>
        <topology evidence="1">Multi-pass membrane protein</topology>
    </subcellularLocation>
</comment>
<evidence type="ECO:0000313" key="10">
    <source>
        <dbReference type="Proteomes" id="UP000282674"/>
    </source>
</evidence>
<dbReference type="GO" id="GO:0005886">
    <property type="term" value="C:plasma membrane"/>
    <property type="evidence" value="ECO:0007669"/>
    <property type="project" value="UniProtKB-SubCell"/>
</dbReference>
<protein>
    <submittedName>
        <fullName evidence="9">Branched-chain amino acid ABC transporter permease</fullName>
    </submittedName>
</protein>
<dbReference type="Proteomes" id="UP000282674">
    <property type="component" value="Unassembled WGS sequence"/>
</dbReference>
<evidence type="ECO:0000256" key="7">
    <source>
        <dbReference type="ARBA" id="ARBA00023136"/>
    </source>
</evidence>
<evidence type="ECO:0000313" key="9">
    <source>
        <dbReference type="EMBL" id="RMI40699.1"/>
    </source>
</evidence>
<dbReference type="PANTHER" id="PTHR34979:SF1">
    <property type="entry name" value="INNER MEMBRANE PROTEIN YGAZ"/>
    <property type="match status" value="1"/>
</dbReference>